<dbReference type="AlphaFoldDB" id="A0A4D6M1Q1"/>
<evidence type="ECO:0000313" key="3">
    <source>
        <dbReference type="Proteomes" id="UP000501690"/>
    </source>
</evidence>
<gene>
    <name evidence="2" type="ORF">DEO72_LG5g3117</name>
</gene>
<reference evidence="2 3" key="1">
    <citation type="submission" date="2019-04" db="EMBL/GenBank/DDBJ databases">
        <title>An improved genome assembly and genetic linkage map for asparagus bean, Vigna unguiculata ssp. sesquipedialis.</title>
        <authorList>
            <person name="Xia Q."/>
            <person name="Zhang R."/>
            <person name="Dong Y."/>
        </authorList>
    </citation>
    <scope>NUCLEOTIDE SEQUENCE [LARGE SCALE GENOMIC DNA]</scope>
    <source>
        <tissue evidence="2">Leaf</tissue>
    </source>
</reference>
<dbReference type="EMBL" id="CP039349">
    <property type="protein sequence ID" value="QCD95025.1"/>
    <property type="molecule type" value="Genomic_DNA"/>
</dbReference>
<evidence type="ECO:0000256" key="1">
    <source>
        <dbReference type="SAM" id="MobiDB-lite"/>
    </source>
</evidence>
<feature type="region of interest" description="Disordered" evidence="1">
    <location>
        <begin position="1"/>
        <end position="40"/>
    </location>
</feature>
<dbReference type="Proteomes" id="UP000501690">
    <property type="component" value="Linkage Group LG5"/>
</dbReference>
<protein>
    <submittedName>
        <fullName evidence="2">Uncharacterized protein</fullName>
    </submittedName>
</protein>
<proteinExistence type="predicted"/>
<sequence>MHVLAGEKPANLAQAGNPRLSENSKDSPLNFTSSGRLGDKHDFLSKAQSRLGEKLSPEREFDEILAVVTVGPSPRREGVA</sequence>
<accession>A0A4D6M1Q1</accession>
<name>A0A4D6M1Q1_VIGUN</name>
<keyword evidence="3" id="KW-1185">Reference proteome</keyword>
<feature type="compositionally biased region" description="Polar residues" evidence="1">
    <location>
        <begin position="26"/>
        <end position="35"/>
    </location>
</feature>
<organism evidence="2 3">
    <name type="scientific">Vigna unguiculata</name>
    <name type="common">Cowpea</name>
    <dbReference type="NCBI Taxonomy" id="3917"/>
    <lineage>
        <taxon>Eukaryota</taxon>
        <taxon>Viridiplantae</taxon>
        <taxon>Streptophyta</taxon>
        <taxon>Embryophyta</taxon>
        <taxon>Tracheophyta</taxon>
        <taxon>Spermatophyta</taxon>
        <taxon>Magnoliopsida</taxon>
        <taxon>eudicotyledons</taxon>
        <taxon>Gunneridae</taxon>
        <taxon>Pentapetalae</taxon>
        <taxon>rosids</taxon>
        <taxon>fabids</taxon>
        <taxon>Fabales</taxon>
        <taxon>Fabaceae</taxon>
        <taxon>Papilionoideae</taxon>
        <taxon>50 kb inversion clade</taxon>
        <taxon>NPAAA clade</taxon>
        <taxon>indigoferoid/millettioid clade</taxon>
        <taxon>Phaseoleae</taxon>
        <taxon>Vigna</taxon>
    </lineage>
</organism>
<evidence type="ECO:0000313" key="2">
    <source>
        <dbReference type="EMBL" id="QCD95025.1"/>
    </source>
</evidence>